<evidence type="ECO:0000313" key="11">
    <source>
        <dbReference type="Proteomes" id="UP000829401"/>
    </source>
</evidence>
<evidence type="ECO:0000256" key="5">
    <source>
        <dbReference type="ARBA" id="ARBA00022519"/>
    </source>
</evidence>
<gene>
    <name evidence="10" type="ORF">K1I37_03665</name>
</gene>
<dbReference type="RefSeq" id="WP_021297335.1">
    <property type="nucleotide sequence ID" value="NZ_AURB01000151.1"/>
</dbReference>
<dbReference type="KEGG" id="aaco:K1I37_03665"/>
<dbReference type="InterPro" id="IPR042094">
    <property type="entry name" value="T2SS_GspF_sf"/>
</dbReference>
<evidence type="ECO:0000256" key="8">
    <source>
        <dbReference type="ARBA" id="ARBA00023136"/>
    </source>
</evidence>
<dbReference type="PANTHER" id="PTHR30012:SF0">
    <property type="entry name" value="TYPE II SECRETION SYSTEM PROTEIN F-RELATED"/>
    <property type="match status" value="1"/>
</dbReference>
<dbReference type="PROSITE" id="PS00874">
    <property type="entry name" value="T2SP_F"/>
    <property type="match status" value="1"/>
</dbReference>
<evidence type="ECO:0000256" key="3">
    <source>
        <dbReference type="ARBA" id="ARBA00022448"/>
    </source>
</evidence>
<dbReference type="GO" id="GO:0005886">
    <property type="term" value="C:plasma membrane"/>
    <property type="evidence" value="ECO:0007669"/>
    <property type="project" value="UniProtKB-SubCell"/>
</dbReference>
<keyword evidence="8" id="KW-0472">Membrane</keyword>
<dbReference type="InterPro" id="IPR003004">
    <property type="entry name" value="GspF/PilC"/>
</dbReference>
<dbReference type="InterPro" id="IPR001992">
    <property type="entry name" value="T2SS_GspF/T4SS_PilC_CS"/>
</dbReference>
<dbReference type="eggNOG" id="COG1459">
    <property type="taxonomic scope" value="Bacteria"/>
</dbReference>
<evidence type="ECO:0000256" key="4">
    <source>
        <dbReference type="ARBA" id="ARBA00022475"/>
    </source>
</evidence>
<dbReference type="AlphaFoldDB" id="T0BJJ0"/>
<dbReference type="PRINTS" id="PR00812">
    <property type="entry name" value="BCTERIALGSPF"/>
</dbReference>
<dbReference type="OrthoDB" id="9805682at2"/>
<keyword evidence="7" id="KW-1133">Transmembrane helix</keyword>
<evidence type="ECO:0000256" key="6">
    <source>
        <dbReference type="ARBA" id="ARBA00022692"/>
    </source>
</evidence>
<evidence type="ECO:0000256" key="1">
    <source>
        <dbReference type="ARBA" id="ARBA00004429"/>
    </source>
</evidence>
<dbReference type="InterPro" id="IPR018076">
    <property type="entry name" value="T2SS_GspF_dom"/>
</dbReference>
<dbReference type="Pfam" id="PF00482">
    <property type="entry name" value="T2SSF"/>
    <property type="match status" value="2"/>
</dbReference>
<reference evidence="11" key="1">
    <citation type="journal article" date="2022" name="G3 (Bethesda)">
        <title>Unveiling the complete genome sequence of Alicyclobacillus acidoterrestris DSM 3922T, a taint-producing strain.</title>
        <authorList>
            <person name="Leonardo I.C."/>
            <person name="Barreto Crespo M.T."/>
            <person name="Gaspar F.B."/>
        </authorList>
    </citation>
    <scope>NUCLEOTIDE SEQUENCE [LARGE SCALE GENOMIC DNA]</scope>
    <source>
        <strain evidence="11">DSM 3922</strain>
    </source>
</reference>
<dbReference type="Gene3D" id="1.20.81.30">
    <property type="entry name" value="Type II secretion system (T2SS), domain F"/>
    <property type="match status" value="2"/>
</dbReference>
<accession>A0A9E6ZIH3</accession>
<evidence type="ECO:0000313" key="10">
    <source>
        <dbReference type="EMBL" id="UNO49648.1"/>
    </source>
</evidence>
<proteinExistence type="inferred from homology"/>
<organism evidence="10 11">
    <name type="scientific">Alicyclobacillus acidoterrestris (strain ATCC 49025 / DSM 3922 / CIP 106132 / NCIMB 13137 / GD3B)</name>
    <dbReference type="NCBI Taxonomy" id="1356854"/>
    <lineage>
        <taxon>Bacteria</taxon>
        <taxon>Bacillati</taxon>
        <taxon>Bacillota</taxon>
        <taxon>Bacilli</taxon>
        <taxon>Bacillales</taxon>
        <taxon>Alicyclobacillaceae</taxon>
        <taxon>Alicyclobacillus</taxon>
    </lineage>
</organism>
<accession>T0BJJ0</accession>
<evidence type="ECO:0000256" key="9">
    <source>
        <dbReference type="RuleBase" id="RU003923"/>
    </source>
</evidence>
<comment type="similarity">
    <text evidence="2 9">Belongs to the GSP F family.</text>
</comment>
<dbReference type="Proteomes" id="UP000829401">
    <property type="component" value="Chromosome"/>
</dbReference>
<dbReference type="FunFam" id="1.20.81.30:FF:000001">
    <property type="entry name" value="Type II secretion system protein F"/>
    <property type="match status" value="2"/>
</dbReference>
<keyword evidence="11" id="KW-1185">Reference proteome</keyword>
<keyword evidence="3 9" id="KW-0813">Transport</keyword>
<evidence type="ECO:0000256" key="2">
    <source>
        <dbReference type="ARBA" id="ARBA00005745"/>
    </source>
</evidence>
<keyword evidence="5" id="KW-0997">Cell inner membrane</keyword>
<sequence>MAVFTYEGIVSRGHRQRGRVEAEHRDEALYQLTQQGIHVVQIEEVKNSVWTKEITFGRKKIKPDEFVVFCRQFATLIRAGIPVVESLQVLAEQARSKDFRFALDSVMERVTDGTALSESLAQHPKIFPQMFVQMVHAGEVSGTLDDVLESTATYVEKQHETTEKIKSAMVYPVSVSIFSIAVAIFLLVRVIPTFVTVFQDQHLTLPLPTRIILALSFFVTHRWYIVLSIIVVLCAAILIASRNPKNLYLKDKWILRIPVFGTLLQKAAVARTTRTMSMLFRSAVPALEAISITADAVDNRYIASTLRDAREHLQSGESIVEPLRANDAFPPMVTQMIRIGEQTGNLDDMLGKVADFYEADVATMVDRLRQLIEPVMIAFLAVVVGGIVLAALLPMFSLYQGLGNMS</sequence>
<keyword evidence="4" id="KW-1003">Cell membrane</keyword>
<name>T0BJJ0_ALIAG</name>
<dbReference type="STRING" id="1356854.N007_11435"/>
<evidence type="ECO:0000256" key="7">
    <source>
        <dbReference type="ARBA" id="ARBA00022989"/>
    </source>
</evidence>
<dbReference type="EMBL" id="CP080467">
    <property type="protein sequence ID" value="UNO49648.1"/>
    <property type="molecule type" value="Genomic_DNA"/>
</dbReference>
<comment type="subcellular location">
    <subcellularLocation>
        <location evidence="1">Cell inner membrane</location>
        <topology evidence="1">Multi-pass membrane protein</topology>
    </subcellularLocation>
    <subcellularLocation>
        <location evidence="9">Cell membrane</location>
        <topology evidence="9">Multi-pass membrane protein</topology>
    </subcellularLocation>
</comment>
<keyword evidence="6 9" id="KW-0812">Transmembrane</keyword>
<dbReference type="PANTHER" id="PTHR30012">
    <property type="entry name" value="GENERAL SECRETION PATHWAY PROTEIN"/>
    <property type="match status" value="1"/>
</dbReference>
<dbReference type="GO" id="GO:0009306">
    <property type="term" value="P:protein secretion"/>
    <property type="evidence" value="ECO:0007669"/>
    <property type="project" value="InterPro"/>
</dbReference>
<protein>
    <submittedName>
        <fullName evidence="10">Type II secretion system F family protein</fullName>
    </submittedName>
</protein>